<accession>A0A7G5C2U6</accession>
<dbReference type="PANTHER" id="PTHR43861:SF1">
    <property type="entry name" value="TRANS-ACONITATE 2-METHYLTRANSFERASE"/>
    <property type="match status" value="1"/>
</dbReference>
<proteinExistence type="predicted"/>
<keyword evidence="1 4" id="KW-0489">Methyltransferase</keyword>
<evidence type="ECO:0000256" key="1">
    <source>
        <dbReference type="ARBA" id="ARBA00022603"/>
    </source>
</evidence>
<dbReference type="PANTHER" id="PTHR43861">
    <property type="entry name" value="TRANS-ACONITATE 2-METHYLTRANSFERASE-RELATED"/>
    <property type="match status" value="1"/>
</dbReference>
<reference evidence="4 5" key="1">
    <citation type="submission" date="2019-07" db="EMBL/GenBank/DDBJ databases">
        <authorList>
            <person name="Kim J.K."/>
            <person name="Cheong H.-M."/>
            <person name="Choi Y."/>
            <person name="Hwang K.J."/>
            <person name="Lee S."/>
            <person name="Choi C."/>
        </authorList>
    </citation>
    <scope>NUCLEOTIDE SEQUENCE [LARGE SCALE GENOMIC DNA]</scope>
    <source>
        <strain evidence="4 5">KS 22</strain>
    </source>
</reference>
<keyword evidence="2 4" id="KW-0808">Transferase</keyword>
<dbReference type="CDD" id="cd02440">
    <property type="entry name" value="AdoMet_MTases"/>
    <property type="match status" value="1"/>
</dbReference>
<sequence>MSKNANEQKVHWEADVYDQSMSYVSQYGEDILQWLNPSHGERIVDFGCGTGDLAAKIAARGAEVTGVDISPEMVERARIKYPELTFQCANGMSWRSEQSYDAVFSNAALHWMKDPEAAIGSMISGLVPGGRLVAEFGGFGNVATIVEAVRETLQRHGREEEFVNPWYFPTVGQYAALLEKHGMEVRSANLFDRPTRLDDGEEGMKGWLQMFGTAMFPQAGESEAGQWIREAADSMKQTELYDRGVWTADYRRLRVIAIKK</sequence>
<evidence type="ECO:0000313" key="4">
    <source>
        <dbReference type="EMBL" id="QMV43530.1"/>
    </source>
</evidence>
<feature type="domain" description="Methyltransferase" evidence="3">
    <location>
        <begin position="43"/>
        <end position="130"/>
    </location>
</feature>
<dbReference type="InterPro" id="IPR029063">
    <property type="entry name" value="SAM-dependent_MTases_sf"/>
</dbReference>
<protein>
    <submittedName>
        <fullName evidence="4">Methyltransferase domain-containing protein</fullName>
    </submittedName>
</protein>
<dbReference type="Proteomes" id="UP000515679">
    <property type="component" value="Chromosome"/>
</dbReference>
<gene>
    <name evidence="4" type="ORF">FPL14_21865</name>
</gene>
<dbReference type="SUPFAM" id="SSF53335">
    <property type="entry name" value="S-adenosyl-L-methionine-dependent methyltransferases"/>
    <property type="match status" value="1"/>
</dbReference>
<dbReference type="GO" id="GO:0032259">
    <property type="term" value="P:methylation"/>
    <property type="evidence" value="ECO:0007669"/>
    <property type="project" value="UniProtKB-KW"/>
</dbReference>
<name>A0A7G5C2U6_9BACL</name>
<dbReference type="KEGG" id="cchl:FPL14_21865"/>
<dbReference type="EMBL" id="CP041969">
    <property type="protein sequence ID" value="QMV43530.1"/>
    <property type="molecule type" value="Genomic_DNA"/>
</dbReference>
<dbReference type="InterPro" id="IPR041698">
    <property type="entry name" value="Methyltransf_25"/>
</dbReference>
<organism evidence="4 5">
    <name type="scientific">Cohnella cholangitidis</name>
    <dbReference type="NCBI Taxonomy" id="2598458"/>
    <lineage>
        <taxon>Bacteria</taxon>
        <taxon>Bacillati</taxon>
        <taxon>Bacillota</taxon>
        <taxon>Bacilli</taxon>
        <taxon>Bacillales</taxon>
        <taxon>Paenibacillaceae</taxon>
        <taxon>Cohnella</taxon>
    </lineage>
</organism>
<evidence type="ECO:0000256" key="2">
    <source>
        <dbReference type="ARBA" id="ARBA00022679"/>
    </source>
</evidence>
<dbReference type="Gene3D" id="3.40.50.150">
    <property type="entry name" value="Vaccinia Virus protein VP39"/>
    <property type="match status" value="1"/>
</dbReference>
<keyword evidence="5" id="KW-1185">Reference proteome</keyword>
<dbReference type="Pfam" id="PF13649">
    <property type="entry name" value="Methyltransf_25"/>
    <property type="match status" value="1"/>
</dbReference>
<dbReference type="RefSeq" id="WP_182299765.1">
    <property type="nucleotide sequence ID" value="NZ_CP041969.1"/>
</dbReference>
<evidence type="ECO:0000259" key="3">
    <source>
        <dbReference type="Pfam" id="PF13649"/>
    </source>
</evidence>
<evidence type="ECO:0000313" key="5">
    <source>
        <dbReference type="Proteomes" id="UP000515679"/>
    </source>
</evidence>
<dbReference type="AlphaFoldDB" id="A0A7G5C2U6"/>
<dbReference type="GO" id="GO:0008168">
    <property type="term" value="F:methyltransferase activity"/>
    <property type="evidence" value="ECO:0007669"/>
    <property type="project" value="UniProtKB-KW"/>
</dbReference>